<evidence type="ECO:0000313" key="1">
    <source>
        <dbReference type="EMBL" id="GAA5803636.1"/>
    </source>
</evidence>
<sequence length="146" mass="16238">MFLGGDTISKPCKDNNLRFKADICIVVMSHNEYIVDGTTAEVAKKATPKKLFTDKLKSVLGTKCHLNNFLQTIPFIPAKEIKNVVFPIVQIMGFNVHVYTLRLANRGVYILQDETSFSFPTSYTSLKLGLEKVIDGLSGIEVSSNH</sequence>
<accession>A0ABP9Y9J0</accession>
<gene>
    <name evidence="1" type="ORF">HPULCUR_009119</name>
</gene>
<organism evidence="1 2">
    <name type="scientific">Helicostylum pulchrum</name>
    <dbReference type="NCBI Taxonomy" id="562976"/>
    <lineage>
        <taxon>Eukaryota</taxon>
        <taxon>Fungi</taxon>
        <taxon>Fungi incertae sedis</taxon>
        <taxon>Mucoromycota</taxon>
        <taxon>Mucoromycotina</taxon>
        <taxon>Mucoromycetes</taxon>
        <taxon>Mucorales</taxon>
        <taxon>Mucorineae</taxon>
        <taxon>Mucoraceae</taxon>
        <taxon>Helicostylum</taxon>
    </lineage>
</organism>
<keyword evidence="2" id="KW-1185">Reference proteome</keyword>
<evidence type="ECO:0000313" key="2">
    <source>
        <dbReference type="Proteomes" id="UP001476247"/>
    </source>
</evidence>
<dbReference type="EMBL" id="BAABUJ010000029">
    <property type="protein sequence ID" value="GAA5803636.1"/>
    <property type="molecule type" value="Genomic_DNA"/>
</dbReference>
<comment type="caution">
    <text evidence="1">The sequence shown here is derived from an EMBL/GenBank/DDBJ whole genome shotgun (WGS) entry which is preliminary data.</text>
</comment>
<protein>
    <submittedName>
        <fullName evidence="1">Uncharacterized protein</fullName>
    </submittedName>
</protein>
<proteinExistence type="predicted"/>
<dbReference type="Proteomes" id="UP001476247">
    <property type="component" value="Unassembled WGS sequence"/>
</dbReference>
<reference evidence="1 2" key="1">
    <citation type="submission" date="2024-04" db="EMBL/GenBank/DDBJ databases">
        <title>genome sequences of Mucor flavus KT1a and Helicostylum pulchrum KT1b strains isolation_sourced from the surface of a dry-aged beef.</title>
        <authorList>
            <person name="Toyotome T."/>
            <person name="Hosono M."/>
            <person name="Torimaru M."/>
            <person name="Fukuda K."/>
            <person name="Mikami N."/>
        </authorList>
    </citation>
    <scope>NUCLEOTIDE SEQUENCE [LARGE SCALE GENOMIC DNA]</scope>
    <source>
        <strain evidence="1 2">KT1b</strain>
    </source>
</reference>
<name>A0ABP9Y9J0_9FUNG</name>